<evidence type="ECO:0000313" key="1">
    <source>
        <dbReference type="EMBL" id="GCE04333.1"/>
    </source>
</evidence>
<dbReference type="AlphaFoldDB" id="A0A401ZBZ8"/>
<keyword evidence="2" id="KW-1185">Reference proteome</keyword>
<dbReference type="EMBL" id="BIFQ01000001">
    <property type="protein sequence ID" value="GCE04333.1"/>
    <property type="molecule type" value="Genomic_DNA"/>
</dbReference>
<dbReference type="RefSeq" id="WP_126595498.1">
    <property type="nucleotide sequence ID" value="NZ_BIFQ01000001.1"/>
</dbReference>
<evidence type="ECO:0000313" key="2">
    <source>
        <dbReference type="Proteomes" id="UP000287224"/>
    </source>
</evidence>
<protein>
    <submittedName>
        <fullName evidence="1">Uncharacterized protein</fullName>
    </submittedName>
</protein>
<accession>A0A401ZBZ8</accession>
<comment type="caution">
    <text evidence="1">The sequence shown here is derived from an EMBL/GenBank/DDBJ whole genome shotgun (WGS) entry which is preliminary data.</text>
</comment>
<organism evidence="1 2">
    <name type="scientific">Dictyobacter aurantiacus</name>
    <dbReference type="NCBI Taxonomy" id="1936993"/>
    <lineage>
        <taxon>Bacteria</taxon>
        <taxon>Bacillati</taxon>
        <taxon>Chloroflexota</taxon>
        <taxon>Ktedonobacteria</taxon>
        <taxon>Ktedonobacterales</taxon>
        <taxon>Dictyobacteraceae</taxon>
        <taxon>Dictyobacter</taxon>
    </lineage>
</organism>
<proteinExistence type="predicted"/>
<gene>
    <name evidence="1" type="ORF">KDAU_16620</name>
</gene>
<name>A0A401ZBZ8_9CHLR</name>
<sequence>MATDATSTHQGSSYDMADGQVWYDLYNWLLPLVEMWVRDSRVSSWYGQHREIAEDIAHEAVVRTFRYQQRAARGEMSPIGSLKALSRVIARNYFRDWRKKDWCLVRPTLNENDQQALDVTAGPHEIVDASQIALDRLMLDSIIVSVARIVAGFPLGQKVALLTDLANMSDLDGEPSLLEQALRDVGLQLSEYRRPRSEDPIIRGRDAALRSIAYKRLKQQVQV</sequence>
<dbReference type="Proteomes" id="UP000287224">
    <property type="component" value="Unassembled WGS sequence"/>
</dbReference>
<dbReference type="OrthoDB" id="151614at2"/>
<reference evidence="2" key="1">
    <citation type="submission" date="2018-12" db="EMBL/GenBank/DDBJ databases">
        <title>Tengunoibacter tsumagoiensis gen. nov., sp. nov., Dictyobacter kobayashii sp. nov., D. alpinus sp. nov., and D. joshuensis sp. nov. and description of Dictyobacteraceae fam. nov. within the order Ktedonobacterales isolated from Tengu-no-mugimeshi.</title>
        <authorList>
            <person name="Wang C.M."/>
            <person name="Zheng Y."/>
            <person name="Sakai Y."/>
            <person name="Toyoda A."/>
            <person name="Minakuchi Y."/>
            <person name="Abe K."/>
            <person name="Yokota A."/>
            <person name="Yabe S."/>
        </authorList>
    </citation>
    <scope>NUCLEOTIDE SEQUENCE [LARGE SCALE GENOMIC DNA]</scope>
    <source>
        <strain evidence="2">S-27</strain>
    </source>
</reference>